<dbReference type="Pfam" id="PF14091">
    <property type="entry name" value="DUF4269"/>
    <property type="match status" value="1"/>
</dbReference>
<dbReference type="KEGG" id="fpf:DCC35_13365"/>
<sequence>MINFTNLEYLKEGTIRQKEAYKVLNELNIIEDLEPYSPVLSGTIPINIDLPDSDLDVICYVSELNIFYQLLIHLYGEQPGFNIKSVIINDIESIVASFAYQDFPIEIFGQNIPTTRQNAYKHMIAEYMILKEKGDEFREQIIYLKSQGYKTEPAFARLLELDGDPYLSILQLHDKQFDI</sequence>
<reference evidence="1 2" key="1">
    <citation type="submission" date="2018-04" db="EMBL/GenBank/DDBJ databases">
        <title>Complete genome uncultured novel isolate.</title>
        <authorList>
            <person name="Merlino G."/>
        </authorList>
    </citation>
    <scope>NUCLEOTIDE SEQUENCE [LARGE SCALE GENOMIC DNA]</scope>
    <source>
        <strain evidence="2">R1DC9</strain>
    </source>
</reference>
<dbReference type="InterPro" id="IPR025365">
    <property type="entry name" value="DUF4269"/>
</dbReference>
<evidence type="ECO:0000313" key="2">
    <source>
        <dbReference type="Proteomes" id="UP000298616"/>
    </source>
</evidence>
<accession>A0A4D7JQA7</accession>
<dbReference type="OrthoDB" id="6402248at2"/>
<gene>
    <name evidence="1" type="ORF">DCC35_13365</name>
</gene>
<organism evidence="1 2">
    <name type="scientific">Mangrovivirga cuniculi</name>
    <dbReference type="NCBI Taxonomy" id="2715131"/>
    <lineage>
        <taxon>Bacteria</taxon>
        <taxon>Pseudomonadati</taxon>
        <taxon>Bacteroidota</taxon>
        <taxon>Cytophagia</taxon>
        <taxon>Cytophagales</taxon>
        <taxon>Mangrovivirgaceae</taxon>
        <taxon>Mangrovivirga</taxon>
    </lineage>
</organism>
<protein>
    <submittedName>
        <fullName evidence="1">DUF4269 domain-containing protein</fullName>
    </submittedName>
</protein>
<evidence type="ECO:0000313" key="1">
    <source>
        <dbReference type="EMBL" id="QCK15660.1"/>
    </source>
</evidence>
<dbReference type="Proteomes" id="UP000298616">
    <property type="component" value="Chromosome"/>
</dbReference>
<dbReference type="EMBL" id="CP028923">
    <property type="protein sequence ID" value="QCK15660.1"/>
    <property type="molecule type" value="Genomic_DNA"/>
</dbReference>
<proteinExistence type="predicted"/>
<dbReference type="RefSeq" id="WP_137091257.1">
    <property type="nucleotide sequence ID" value="NZ_CP028923.1"/>
</dbReference>
<name>A0A4D7JQA7_9BACT</name>
<keyword evidence="2" id="KW-1185">Reference proteome</keyword>
<dbReference type="AlphaFoldDB" id="A0A4D7JQA7"/>